<keyword evidence="2" id="KW-0964">Secreted</keyword>
<dbReference type="Gene3D" id="2.150.10.10">
    <property type="entry name" value="Serralysin-like metalloprotease, C-terminal"/>
    <property type="match status" value="1"/>
</dbReference>
<dbReference type="PANTHER" id="PTHR38340:SF1">
    <property type="entry name" value="S-LAYER PROTEIN"/>
    <property type="match status" value="1"/>
</dbReference>
<dbReference type="InterPro" id="IPR001343">
    <property type="entry name" value="Hemolysn_Ca-bd"/>
</dbReference>
<dbReference type="PROSITE" id="PS00330">
    <property type="entry name" value="HEMOLYSIN_CALCIUM"/>
    <property type="match status" value="2"/>
</dbReference>
<organism evidence="3 4">
    <name type="scientific">Neptunicoccus cionae</name>
    <dbReference type="NCBI Taxonomy" id="2035344"/>
    <lineage>
        <taxon>Bacteria</taxon>
        <taxon>Pseudomonadati</taxon>
        <taxon>Pseudomonadota</taxon>
        <taxon>Alphaproteobacteria</taxon>
        <taxon>Rhodobacterales</taxon>
        <taxon>Paracoccaceae</taxon>
        <taxon>Neptunicoccus</taxon>
    </lineage>
</organism>
<dbReference type="Pfam" id="PF00353">
    <property type="entry name" value="HemolysinCabind"/>
    <property type="match status" value="3"/>
</dbReference>
<evidence type="ECO:0008006" key="5">
    <source>
        <dbReference type="Google" id="ProtNLM"/>
    </source>
</evidence>
<gene>
    <name evidence="3" type="ORF">GCM10011498_33410</name>
</gene>
<dbReference type="SUPFAM" id="SSF51120">
    <property type="entry name" value="beta-Roll"/>
    <property type="match status" value="1"/>
</dbReference>
<dbReference type="InterPro" id="IPR018511">
    <property type="entry name" value="Hemolysin-typ_Ca-bd_CS"/>
</dbReference>
<dbReference type="EMBL" id="BMKA01000006">
    <property type="protein sequence ID" value="GGA29550.1"/>
    <property type="molecule type" value="Genomic_DNA"/>
</dbReference>
<keyword evidence="4" id="KW-1185">Reference proteome</keyword>
<dbReference type="GO" id="GO:0005509">
    <property type="term" value="F:calcium ion binding"/>
    <property type="evidence" value="ECO:0007669"/>
    <property type="project" value="InterPro"/>
</dbReference>
<dbReference type="InterPro" id="IPR011049">
    <property type="entry name" value="Serralysin-like_metalloprot_C"/>
</dbReference>
<dbReference type="PANTHER" id="PTHR38340">
    <property type="entry name" value="S-LAYER PROTEIN"/>
    <property type="match status" value="1"/>
</dbReference>
<reference evidence="3" key="2">
    <citation type="submission" date="2020-09" db="EMBL/GenBank/DDBJ databases">
        <authorList>
            <person name="Sun Q."/>
            <person name="Zhou Y."/>
        </authorList>
    </citation>
    <scope>NUCLEOTIDE SEQUENCE</scope>
    <source>
        <strain evidence="3">CGMCC 1.15880</strain>
    </source>
</reference>
<evidence type="ECO:0000313" key="4">
    <source>
        <dbReference type="Proteomes" id="UP000628017"/>
    </source>
</evidence>
<comment type="caution">
    <text evidence="3">The sequence shown here is derived from an EMBL/GenBank/DDBJ whole genome shotgun (WGS) entry which is preliminary data.</text>
</comment>
<reference evidence="3" key="1">
    <citation type="journal article" date="2014" name="Int. J. Syst. Evol. Microbiol.">
        <title>Complete genome sequence of Corynebacterium casei LMG S-19264T (=DSM 44701T), isolated from a smear-ripened cheese.</title>
        <authorList>
            <consortium name="US DOE Joint Genome Institute (JGI-PGF)"/>
            <person name="Walter F."/>
            <person name="Albersmeier A."/>
            <person name="Kalinowski J."/>
            <person name="Ruckert C."/>
        </authorList>
    </citation>
    <scope>NUCLEOTIDE SEQUENCE</scope>
    <source>
        <strain evidence="3">CGMCC 1.15880</strain>
    </source>
</reference>
<proteinExistence type="predicted"/>
<dbReference type="PRINTS" id="PR00313">
    <property type="entry name" value="CABNDNGRPT"/>
</dbReference>
<dbReference type="GO" id="GO:0005576">
    <property type="term" value="C:extracellular region"/>
    <property type="evidence" value="ECO:0007669"/>
    <property type="project" value="UniProtKB-SubCell"/>
</dbReference>
<name>A0A916VSQ5_9RHOB</name>
<sequence>MLKGTAGSDSYRVDLDRLRYKTAELEDTGGAADELVILDSGGAWAAKWVLVQDGALVWNGAGVGRIAIPLNGAGAPKIETLRFGSSMDDLSAPLTLTTDLQPESGQALLIAGTRGADRIIGPDATGKGSGSLIYGGGGADRISAGTGEDYTVYGGGGGDVISTAGPAQAQFYGQTGKDILFGCSGDDRLYGGAGGDQIYGGAGDDLLSGGGKGDTLSGGNGADRINGGKGNDLLTGGAGADVFVFKAGKSEGRDRIEDFKAGVDRLQVKGVSFDALEMESTGAEAADTLIILPSGTRITLVGHILSDMAEADFIL</sequence>
<evidence type="ECO:0000256" key="1">
    <source>
        <dbReference type="ARBA" id="ARBA00004613"/>
    </source>
</evidence>
<comment type="subcellular location">
    <subcellularLocation>
        <location evidence="1">Secreted</location>
    </subcellularLocation>
</comment>
<dbReference type="InterPro" id="IPR050557">
    <property type="entry name" value="RTX_toxin/Mannuronan_C5-epim"/>
</dbReference>
<evidence type="ECO:0000313" key="3">
    <source>
        <dbReference type="EMBL" id="GGA29550.1"/>
    </source>
</evidence>
<dbReference type="Proteomes" id="UP000628017">
    <property type="component" value="Unassembled WGS sequence"/>
</dbReference>
<accession>A0A916VSQ5</accession>
<protein>
    <recommendedName>
        <fullName evidence="5">Calcium-binding protein</fullName>
    </recommendedName>
</protein>
<dbReference type="AlphaFoldDB" id="A0A916VSQ5"/>
<evidence type="ECO:0000256" key="2">
    <source>
        <dbReference type="ARBA" id="ARBA00022525"/>
    </source>
</evidence>